<keyword evidence="9" id="KW-1185">Reference proteome</keyword>
<dbReference type="EMBL" id="JAGUCO010000002">
    <property type="protein sequence ID" value="MBS2097613.1"/>
    <property type="molecule type" value="Genomic_DNA"/>
</dbReference>
<gene>
    <name evidence="8" type="ORF">KEM10_04930</name>
</gene>
<evidence type="ECO:0000256" key="1">
    <source>
        <dbReference type="ARBA" id="ARBA00000971"/>
    </source>
</evidence>
<feature type="domain" description="PPIase FKBP-type" evidence="7">
    <location>
        <begin position="121"/>
        <end position="207"/>
    </location>
</feature>
<dbReference type="Pfam" id="PF01346">
    <property type="entry name" value="FKBP_N"/>
    <property type="match status" value="1"/>
</dbReference>
<dbReference type="PANTHER" id="PTHR43811">
    <property type="entry name" value="FKBP-TYPE PEPTIDYL-PROLYL CIS-TRANS ISOMERASE FKPA"/>
    <property type="match status" value="1"/>
</dbReference>
<dbReference type="InterPro" id="IPR046357">
    <property type="entry name" value="PPIase_dom_sf"/>
</dbReference>
<dbReference type="InterPro" id="IPR036944">
    <property type="entry name" value="PPIase_FKBP_N_sf"/>
</dbReference>
<comment type="similarity">
    <text evidence="2 6">Belongs to the FKBP-type PPIase family.</text>
</comment>
<dbReference type="Gene3D" id="3.10.50.40">
    <property type="match status" value="1"/>
</dbReference>
<dbReference type="Pfam" id="PF00254">
    <property type="entry name" value="FKBP_C"/>
    <property type="match status" value="1"/>
</dbReference>
<dbReference type="Proteomes" id="UP000708576">
    <property type="component" value="Unassembled WGS sequence"/>
</dbReference>
<dbReference type="InterPro" id="IPR001179">
    <property type="entry name" value="PPIase_FKBP_dom"/>
</dbReference>
<evidence type="ECO:0000259" key="7">
    <source>
        <dbReference type="PROSITE" id="PS50059"/>
    </source>
</evidence>
<dbReference type="SUPFAM" id="SSF54534">
    <property type="entry name" value="FKBP-like"/>
    <property type="match status" value="1"/>
</dbReference>
<evidence type="ECO:0000256" key="3">
    <source>
        <dbReference type="ARBA" id="ARBA00023110"/>
    </source>
</evidence>
<dbReference type="PROSITE" id="PS50059">
    <property type="entry name" value="FKBP_PPIASE"/>
    <property type="match status" value="1"/>
</dbReference>
<dbReference type="Gene3D" id="1.10.287.460">
    <property type="entry name" value="Peptidyl-prolyl cis-trans isomerase, FKBP-type, N-terminal domain"/>
    <property type="match status" value="1"/>
</dbReference>
<reference evidence="8 9" key="1">
    <citation type="journal article" date="2015" name="Int. J. Syst. Evol. Microbiol.">
        <title>Carboxylicivirga linearis sp. nov., isolated from a sea cucumber culture pond.</title>
        <authorList>
            <person name="Wang F.Q."/>
            <person name="Zhou Y.X."/>
            <person name="Lin X.Z."/>
            <person name="Chen G.J."/>
            <person name="Du Z.J."/>
        </authorList>
    </citation>
    <scope>NUCLEOTIDE SEQUENCE [LARGE SCALE GENOMIC DNA]</scope>
    <source>
        <strain evidence="8 9">FB218</strain>
    </source>
</reference>
<evidence type="ECO:0000313" key="8">
    <source>
        <dbReference type="EMBL" id="MBS2097613.1"/>
    </source>
</evidence>
<dbReference type="GO" id="GO:0016853">
    <property type="term" value="F:isomerase activity"/>
    <property type="evidence" value="ECO:0007669"/>
    <property type="project" value="UniProtKB-KW"/>
</dbReference>
<evidence type="ECO:0000256" key="4">
    <source>
        <dbReference type="ARBA" id="ARBA00023235"/>
    </source>
</evidence>
<comment type="caution">
    <text evidence="8">The sequence shown here is derived from an EMBL/GenBank/DDBJ whole genome shotgun (WGS) entry which is preliminary data.</text>
</comment>
<keyword evidence="4 5" id="KW-0413">Isomerase</keyword>
<evidence type="ECO:0000256" key="2">
    <source>
        <dbReference type="ARBA" id="ARBA00006577"/>
    </source>
</evidence>
<evidence type="ECO:0000313" key="9">
    <source>
        <dbReference type="Proteomes" id="UP000708576"/>
    </source>
</evidence>
<protein>
    <recommendedName>
        <fullName evidence="6">Peptidyl-prolyl cis-trans isomerase</fullName>
        <ecNumber evidence="6">5.2.1.8</ecNumber>
    </recommendedName>
</protein>
<comment type="catalytic activity">
    <reaction evidence="1 5 6">
        <text>[protein]-peptidylproline (omega=180) = [protein]-peptidylproline (omega=0)</text>
        <dbReference type="Rhea" id="RHEA:16237"/>
        <dbReference type="Rhea" id="RHEA-COMP:10747"/>
        <dbReference type="Rhea" id="RHEA-COMP:10748"/>
        <dbReference type="ChEBI" id="CHEBI:83833"/>
        <dbReference type="ChEBI" id="CHEBI:83834"/>
        <dbReference type="EC" id="5.2.1.8"/>
    </reaction>
</comment>
<dbReference type="PANTHER" id="PTHR43811:SF19">
    <property type="entry name" value="39 KDA FK506-BINDING NUCLEAR PROTEIN"/>
    <property type="match status" value="1"/>
</dbReference>
<dbReference type="EC" id="5.2.1.8" evidence="6"/>
<accession>A0ABS5JS13</accession>
<name>A0ABS5JS13_9BACT</name>
<organism evidence="8 9">
    <name type="scientific">Carboxylicivirga linearis</name>
    <dbReference type="NCBI Taxonomy" id="1628157"/>
    <lineage>
        <taxon>Bacteria</taxon>
        <taxon>Pseudomonadati</taxon>
        <taxon>Bacteroidota</taxon>
        <taxon>Bacteroidia</taxon>
        <taxon>Marinilabiliales</taxon>
        <taxon>Marinilabiliaceae</taxon>
        <taxon>Carboxylicivirga</taxon>
    </lineage>
</organism>
<proteinExistence type="inferred from homology"/>
<evidence type="ECO:0000256" key="5">
    <source>
        <dbReference type="PROSITE-ProRule" id="PRU00277"/>
    </source>
</evidence>
<evidence type="ECO:0000256" key="6">
    <source>
        <dbReference type="RuleBase" id="RU003915"/>
    </source>
</evidence>
<dbReference type="InterPro" id="IPR000774">
    <property type="entry name" value="PPIase_FKBP_N"/>
</dbReference>
<sequence>MVAVVVALGAIACQQNGSNQPAKLTTQSDSLSYGYGILIANQLSNMEGLDPELVAAGVREQLTKSGQLTMQEANDAVTYEKRKEGEDFLAANAQKEGVKTTESGLQYKIIEEGTGNTPEATSTVKVHYTGTLIDGTKFDSSLDRGEPIEFPLNGVIPGWTEGLQLMKEGGKAVLYVPYELGYGSRGAGGVIPPFAALIFEVELIEIVK</sequence>
<keyword evidence="3 5" id="KW-0697">Rotamase</keyword>